<evidence type="ECO:0000259" key="2">
    <source>
        <dbReference type="PROSITE" id="PS51898"/>
    </source>
</evidence>
<reference evidence="3 4" key="1">
    <citation type="submission" date="2015-03" db="EMBL/GenBank/DDBJ databases">
        <authorList>
            <person name="Regsiter A."/>
            <person name="william w."/>
        </authorList>
    </citation>
    <scope>NUCLEOTIDE SEQUENCE [LARGE SCALE GENOMIC DNA]</scope>
    <source>
        <strain evidence="3 4">CB1</strain>
    </source>
</reference>
<evidence type="ECO:0000256" key="1">
    <source>
        <dbReference type="ARBA" id="ARBA00023172"/>
    </source>
</evidence>
<dbReference type="InterPro" id="IPR001387">
    <property type="entry name" value="Cro/C1-type_HTH"/>
</dbReference>
<dbReference type="RefSeq" id="WP_141130635.1">
    <property type="nucleotide sequence ID" value="NC_014145.1"/>
</dbReference>
<dbReference type="InterPro" id="IPR013762">
    <property type="entry name" value="Integrase-like_cat_sf"/>
</dbReference>
<dbReference type="EMBL" id="CTRI01000029">
    <property type="protein sequence ID" value="CQR37143.1"/>
    <property type="molecule type" value="Genomic_DNA"/>
</dbReference>
<feature type="domain" description="Tyr recombinase" evidence="2">
    <location>
        <begin position="445"/>
        <end position="651"/>
    </location>
</feature>
<evidence type="ECO:0000313" key="4">
    <source>
        <dbReference type="Proteomes" id="UP000078599"/>
    </source>
</evidence>
<dbReference type="Proteomes" id="UP000078599">
    <property type="component" value="Unassembled WGS sequence"/>
</dbReference>
<evidence type="ECO:0000313" key="3">
    <source>
        <dbReference type="EMBL" id="CQR37143.1"/>
    </source>
</evidence>
<accession>A0ABP1Z9Y2</accession>
<comment type="caution">
    <text evidence="3">The sequence shown here is derived from an EMBL/GenBank/DDBJ whole genome shotgun (WGS) entry which is preliminary data.</text>
</comment>
<dbReference type="InterPro" id="IPR011010">
    <property type="entry name" value="DNA_brk_join_enz"/>
</dbReference>
<keyword evidence="1" id="KW-0233">DNA recombination</keyword>
<dbReference type="SUPFAM" id="SSF56349">
    <property type="entry name" value="DNA breaking-rejoining enzymes"/>
    <property type="match status" value="1"/>
</dbReference>
<keyword evidence="4" id="KW-1185">Reference proteome</keyword>
<protein>
    <submittedName>
        <fullName evidence="3">Site-specific recombinase XerD</fullName>
    </submittedName>
</protein>
<dbReference type="CDD" id="cd00397">
    <property type="entry name" value="DNA_BRE_C"/>
    <property type="match status" value="1"/>
</dbReference>
<dbReference type="Gene3D" id="1.10.443.10">
    <property type="entry name" value="Intergrase catalytic core"/>
    <property type="match status" value="1"/>
</dbReference>
<name>A0ABP1Z9Y2_THIA3</name>
<dbReference type="InterPro" id="IPR002104">
    <property type="entry name" value="Integrase_catalytic"/>
</dbReference>
<organism evidence="3 4">
    <name type="scientific">Thiomonas arsenitoxydans (strain DSM 22701 / CIP 110005 / 3As)</name>
    <dbReference type="NCBI Taxonomy" id="426114"/>
    <lineage>
        <taxon>Bacteria</taxon>
        <taxon>Pseudomonadati</taxon>
        <taxon>Pseudomonadota</taxon>
        <taxon>Betaproteobacteria</taxon>
        <taxon>Burkholderiales</taxon>
        <taxon>Thiomonas</taxon>
    </lineage>
</organism>
<dbReference type="CDD" id="cd00093">
    <property type="entry name" value="HTH_XRE"/>
    <property type="match status" value="1"/>
</dbReference>
<gene>
    <name evidence="3" type="ORF">THICB1_70092</name>
</gene>
<proteinExistence type="predicted"/>
<sequence>MKKISFYFKHIENCRYDITPVRNVVTQVTSFIPHASSTWELTMNPTYEQLNLRLQQHFGIDAACADQKSATQQYRNHLSTLHAFLASVGKTLDGRVGTELGSGFDAAVRAYTAQLSVSPRTRRDRRSHLRLILRVYQEAMQTSRPASSPTSLSLALRAEISKTGMAPKALSRQVGVSPSALQRWLRGALPNRRGIPTLRRLEARLGLQRDHLVAMLPKEGGGTDDVAVPPIEYRERARHLRQTALTISVSELSARYLEEWWSLYEYKTCAMPSLERHPRGVWRCIPVAHHRPAGEFSVRGGMVSPTADIAFERLRSFFGVLSRLPHRDGGLPTECERTQTLAWCAHPLALSAYLDYLTRRSAGLRHNGHRTFCTFVAALLRPKTGFLWQQPDYRLRLPVALQPVDAEGWQRMCERSERLLTDYKRTSTDLSRDPKAPIANLLAQEQPLKPLLDAIERIEQAAAAAPPGGLTEARLRRDALLISMLLSNPLRVRAFITMTWKSDGTGVLRGSSTAGWRIHLQPTHLKNGASKGGKDYSVRLAKWIQPRLEAYLEEYRGTLLQGRESPYLFVSSGGPGMWGGMQRHLAKMSARYIPGSPGFGPHAYRHLVATNWLQQHPNDYLTVAELLNDKLETVLANYAHLKRDMSFSRYEEHVQDLLKTPGSGR</sequence>
<dbReference type="PROSITE" id="PS51898">
    <property type="entry name" value="TYR_RECOMBINASE"/>
    <property type="match status" value="1"/>
</dbReference>